<organism evidence="1 2">
    <name type="scientific">Pseudomonas antarctica</name>
    <dbReference type="NCBI Taxonomy" id="219572"/>
    <lineage>
        <taxon>Bacteria</taxon>
        <taxon>Pseudomonadati</taxon>
        <taxon>Pseudomonadota</taxon>
        <taxon>Gammaproteobacteria</taxon>
        <taxon>Pseudomonadales</taxon>
        <taxon>Pseudomonadaceae</taxon>
        <taxon>Pseudomonas</taxon>
    </lineage>
</organism>
<dbReference type="EMBL" id="CP015600">
    <property type="protein sequence ID" value="ANF88213.1"/>
    <property type="molecule type" value="Genomic_DNA"/>
</dbReference>
<dbReference type="InterPro" id="IPR018946">
    <property type="entry name" value="PhoD-like_MPP"/>
</dbReference>
<dbReference type="Proteomes" id="UP000077829">
    <property type="component" value="Chromosome"/>
</dbReference>
<evidence type="ECO:0000313" key="2">
    <source>
        <dbReference type="Proteomes" id="UP000077829"/>
    </source>
</evidence>
<dbReference type="CDD" id="cd07389">
    <property type="entry name" value="MPP_PhoD"/>
    <property type="match status" value="1"/>
</dbReference>
<dbReference type="GO" id="GO:0004812">
    <property type="term" value="F:aminoacyl-tRNA ligase activity"/>
    <property type="evidence" value="ECO:0007669"/>
    <property type="project" value="UniProtKB-KW"/>
</dbReference>
<dbReference type="KEGG" id="panr:A7J50_4869"/>
<sequence length="632" mass="71312">MPQPDSLPAVIAGPMLRRLEPQRLVLWLVGSRTLQVRLRLQLPTGETLDIGLDAQHCKVVPVGRHAFIHLIDVSLNAPLPQDVAIGYDVVVDGSGIAEWAPHLLYANAESASFVLHSRIHQLVHGSCRKPHHWADEGLLCVDRLLADAHTPAQRPALLMMSGDQIYADDVAGPMLRAIHTLIARLGLFDEYLEGAVVNDSASLYTHHASYYHRADLLPALDSNETLRERFFGGVKKPIFTSSTADNHLVTFAEVIAMYLLVWSPTPWTLIAPQPPQLSVEEQQRYAREQVHIDQFRDGLPGVARVFAHLSTLMIFDDHDITDDWNLSAQWEQTAYGHPFSSRIIGNALLAYMLCQGWGNQPDVFGELLNQTQALTSEAQDNPLQACAHDALLQALLKFQQWHYVLPTSPALVVLDTRTRRWRSEFALKQPSGLLDWEALSELQQALLDHRCAIIVSPAPIFGVKLIEAVQKVFSWCGYPLLVDAENWMAHRGAAQVILNIFRHSRTPGNYVILSGDVHYSFVYEVLIRHRNAGPRIWQITSSGIKNQFPPRLLEWFDRLNRWLYSPRSPLNWFTRRRIMQVVPHIPEHAQAGERLWNSAGIGQVFFNEQGEPEAIYQHNADGTPQTRMVAPK</sequence>
<dbReference type="InterPro" id="IPR038607">
    <property type="entry name" value="PhoD-like_sf"/>
</dbReference>
<dbReference type="STRING" id="219572.A7J50_4869"/>
<dbReference type="InterPro" id="IPR029052">
    <property type="entry name" value="Metallo-depent_PP-like"/>
</dbReference>
<reference evidence="1 2" key="1">
    <citation type="submission" date="2016-05" db="EMBL/GenBank/DDBJ databases">
        <title>Complete genome sequence of Pseudomonas antarctica PAMC 27494.</title>
        <authorList>
            <person name="Lee J."/>
        </authorList>
    </citation>
    <scope>NUCLEOTIDE SEQUENCE [LARGE SCALE GENOMIC DNA]</scope>
    <source>
        <strain evidence="1 2">PAMC 27494</strain>
    </source>
</reference>
<dbReference type="AlphaFoldDB" id="A0A172Z6N4"/>
<dbReference type="PATRIC" id="fig|219572.3.peg.5007"/>
<evidence type="ECO:0000313" key="1">
    <source>
        <dbReference type="EMBL" id="ANF88213.1"/>
    </source>
</evidence>
<dbReference type="PANTHER" id="PTHR37031:SF2">
    <property type="entry name" value="PHOD-LIKE PHOSPHATASE METALLOPHOSPHATASE DOMAIN-CONTAINING PROTEIN"/>
    <property type="match status" value="1"/>
</dbReference>
<keyword evidence="1" id="KW-0436">Ligase</keyword>
<keyword evidence="1" id="KW-0030">Aminoacyl-tRNA synthetase</keyword>
<dbReference type="RefSeq" id="WP_064454067.1">
    <property type="nucleotide sequence ID" value="NZ_CP015600.1"/>
</dbReference>
<dbReference type="PANTHER" id="PTHR37031">
    <property type="entry name" value="METALLOPHOSPHATASE BINDING DOMAIN PROTEIN"/>
    <property type="match status" value="1"/>
</dbReference>
<dbReference type="SUPFAM" id="SSF56300">
    <property type="entry name" value="Metallo-dependent phosphatases"/>
    <property type="match status" value="1"/>
</dbReference>
<accession>A0A172Z6N4</accession>
<name>A0A172Z6N4_9PSED</name>
<dbReference type="Gene3D" id="3.60.21.70">
    <property type="entry name" value="PhoD-like phosphatase"/>
    <property type="match status" value="1"/>
</dbReference>
<proteinExistence type="predicted"/>
<protein>
    <submittedName>
        <fullName evidence="1">Isoleucyl-tRNA synthetase</fullName>
    </submittedName>
</protein>
<gene>
    <name evidence="1" type="ORF">A7J50_4869</name>
</gene>